<dbReference type="SMART" id="SM00382">
    <property type="entry name" value="AAA"/>
    <property type="match status" value="1"/>
</dbReference>
<dbReference type="PIRSF" id="PIRSF002849">
    <property type="entry name" value="AAA_ATPase_chaperone_MoxR_prd"/>
    <property type="match status" value="1"/>
</dbReference>
<dbReference type="Gene3D" id="3.40.50.300">
    <property type="entry name" value="P-loop containing nucleotide triphosphate hydrolases"/>
    <property type="match status" value="1"/>
</dbReference>
<dbReference type="InterPro" id="IPR050764">
    <property type="entry name" value="CbbQ/NirQ/NorQ/GpvN"/>
</dbReference>
<dbReference type="Pfam" id="PF07726">
    <property type="entry name" value="AAA_3"/>
    <property type="match status" value="1"/>
</dbReference>
<dbReference type="PANTHER" id="PTHR42759:SF5">
    <property type="entry name" value="METHANOL DEHYDROGENASE REGULATOR"/>
    <property type="match status" value="1"/>
</dbReference>
<dbReference type="CDD" id="cd00009">
    <property type="entry name" value="AAA"/>
    <property type="match status" value="1"/>
</dbReference>
<accession>A0A7J2U460</accession>
<dbReference type="PANTHER" id="PTHR42759">
    <property type="entry name" value="MOXR FAMILY PROTEIN"/>
    <property type="match status" value="1"/>
</dbReference>
<dbReference type="InterPro" id="IPR011703">
    <property type="entry name" value="ATPase_AAA-3"/>
</dbReference>
<proteinExistence type="predicted"/>
<keyword evidence="1" id="KW-0547">Nucleotide-binding</keyword>
<feature type="domain" description="AAA+ ATPase" evidence="3">
    <location>
        <begin position="49"/>
        <end position="190"/>
    </location>
</feature>
<evidence type="ECO:0000256" key="2">
    <source>
        <dbReference type="ARBA" id="ARBA00022840"/>
    </source>
</evidence>
<reference evidence="4" key="1">
    <citation type="journal article" date="2020" name="mSystems">
        <title>Genome- and Community-Level Interaction Insights into Carbon Utilization and Element Cycling Functions of Hydrothermarchaeota in Hydrothermal Sediment.</title>
        <authorList>
            <person name="Zhou Z."/>
            <person name="Liu Y."/>
            <person name="Xu W."/>
            <person name="Pan J."/>
            <person name="Luo Z.H."/>
            <person name="Li M."/>
        </authorList>
    </citation>
    <scope>NUCLEOTIDE SEQUENCE [LARGE SCALE GENOMIC DNA]</scope>
    <source>
        <strain evidence="4">SpSt-125</strain>
    </source>
</reference>
<dbReference type="SUPFAM" id="SSF52540">
    <property type="entry name" value="P-loop containing nucleoside triphosphate hydrolases"/>
    <property type="match status" value="1"/>
</dbReference>
<evidence type="ECO:0000259" key="3">
    <source>
        <dbReference type="SMART" id="SM00382"/>
    </source>
</evidence>
<dbReference type="InterPro" id="IPR003593">
    <property type="entry name" value="AAA+_ATPase"/>
</dbReference>
<dbReference type="InterPro" id="IPR027417">
    <property type="entry name" value="P-loop_NTPase"/>
</dbReference>
<dbReference type="FunFam" id="3.40.50.300:FF:000640">
    <property type="entry name" value="MoxR family ATPase"/>
    <property type="match status" value="1"/>
</dbReference>
<dbReference type="GO" id="GO:0005524">
    <property type="term" value="F:ATP binding"/>
    <property type="evidence" value="ECO:0007669"/>
    <property type="project" value="UniProtKB-KW"/>
</dbReference>
<keyword evidence="2" id="KW-0067">ATP-binding</keyword>
<dbReference type="InterPro" id="IPR041628">
    <property type="entry name" value="ChlI/MoxR_AAA_lid"/>
</dbReference>
<sequence length="324" mass="36175">MGEVKKWGGEGETNIKFYSTIIEKVIENVQRKVIGKRKELELILATLFSEGHVLLEGVPGVAKTLIAKSIAISLGLDFKRIQATPDMLPSDIIGFMIFDAKESRFIFKKGPIFTNILFVDEINRAPPKTQAALLEAMQERQVTIEGISNPLPKPFLVIATMNPIEIEGTFPLSEAQVDRFLAKVEIGYPTLSETVDIISSYEKISTLDDMKPVLTREDVLSMIMLTKSVYVEQNILKYIAAIVEATRSHRYVRFGASPRGAIALYLLSKAIALIRGRDYVTPDDVKYVTYAALSHRIIMKGEAKVSNITPYDVINDILEKVEPP</sequence>
<organism evidence="4">
    <name type="scientific">Ignisphaera aggregans</name>
    <dbReference type="NCBI Taxonomy" id="334771"/>
    <lineage>
        <taxon>Archaea</taxon>
        <taxon>Thermoproteota</taxon>
        <taxon>Thermoprotei</taxon>
        <taxon>Desulfurococcales</taxon>
        <taxon>Desulfurococcaceae</taxon>
        <taxon>Ignisphaera</taxon>
    </lineage>
</organism>
<evidence type="ECO:0000256" key="1">
    <source>
        <dbReference type="ARBA" id="ARBA00022741"/>
    </source>
</evidence>
<dbReference type="AlphaFoldDB" id="A0A7J2U460"/>
<name>A0A7J2U460_9CREN</name>
<dbReference type="GO" id="GO:0016887">
    <property type="term" value="F:ATP hydrolysis activity"/>
    <property type="evidence" value="ECO:0007669"/>
    <property type="project" value="InterPro"/>
</dbReference>
<dbReference type="EMBL" id="DSEU01000059">
    <property type="protein sequence ID" value="HEM67564.1"/>
    <property type="molecule type" value="Genomic_DNA"/>
</dbReference>
<dbReference type="Gene3D" id="1.10.8.80">
    <property type="entry name" value="Magnesium chelatase subunit I, C-Terminal domain"/>
    <property type="match status" value="1"/>
</dbReference>
<comment type="caution">
    <text evidence="4">The sequence shown here is derived from an EMBL/GenBank/DDBJ whole genome shotgun (WGS) entry which is preliminary data.</text>
</comment>
<evidence type="ECO:0000313" key="4">
    <source>
        <dbReference type="EMBL" id="HEM67564.1"/>
    </source>
</evidence>
<protein>
    <submittedName>
        <fullName evidence="4">MoxR family ATPase</fullName>
    </submittedName>
</protein>
<gene>
    <name evidence="4" type="ORF">ENO26_08410</name>
</gene>
<dbReference type="Pfam" id="PF17863">
    <property type="entry name" value="AAA_lid_2"/>
    <property type="match status" value="1"/>
</dbReference>